<gene>
    <name evidence="1" type="ORF">FHR82_006264</name>
</gene>
<protein>
    <submittedName>
        <fullName evidence="1">Pimeloyl-ACP methyl ester carboxylesterase</fullName>
    </submittedName>
</protein>
<dbReference type="EMBL" id="JACHJQ010000006">
    <property type="protein sequence ID" value="MBB4910006.1"/>
    <property type="molecule type" value="Genomic_DNA"/>
</dbReference>
<keyword evidence="2" id="KW-1185">Reference proteome</keyword>
<dbReference type="InterPro" id="IPR029058">
    <property type="entry name" value="AB_hydrolase_fold"/>
</dbReference>
<organism evidence="1 2">
    <name type="scientific">Actinophytocola algeriensis</name>
    <dbReference type="NCBI Taxonomy" id="1768010"/>
    <lineage>
        <taxon>Bacteria</taxon>
        <taxon>Bacillati</taxon>
        <taxon>Actinomycetota</taxon>
        <taxon>Actinomycetes</taxon>
        <taxon>Pseudonocardiales</taxon>
        <taxon>Pseudonocardiaceae</taxon>
    </lineage>
</organism>
<comment type="caution">
    <text evidence="1">The sequence shown here is derived from an EMBL/GenBank/DDBJ whole genome shotgun (WGS) entry which is preliminary data.</text>
</comment>
<dbReference type="Proteomes" id="UP000520767">
    <property type="component" value="Unassembled WGS sequence"/>
</dbReference>
<proteinExistence type="predicted"/>
<dbReference type="AlphaFoldDB" id="A0A7W7VH38"/>
<reference evidence="1 2" key="1">
    <citation type="submission" date="2020-08" db="EMBL/GenBank/DDBJ databases">
        <title>Genomic Encyclopedia of Type Strains, Phase III (KMG-III): the genomes of soil and plant-associated and newly described type strains.</title>
        <authorList>
            <person name="Whitman W."/>
        </authorList>
    </citation>
    <scope>NUCLEOTIDE SEQUENCE [LARGE SCALE GENOMIC DNA]</scope>
    <source>
        <strain evidence="1 2">CECT 8960</strain>
    </source>
</reference>
<name>A0A7W7VH38_9PSEU</name>
<evidence type="ECO:0000313" key="2">
    <source>
        <dbReference type="Proteomes" id="UP000520767"/>
    </source>
</evidence>
<accession>A0A7W7VH38</accession>
<dbReference type="SUPFAM" id="SSF53474">
    <property type="entry name" value="alpha/beta-Hydrolases"/>
    <property type="match status" value="1"/>
</dbReference>
<dbReference type="Gene3D" id="3.40.50.1820">
    <property type="entry name" value="alpha/beta hydrolase"/>
    <property type="match status" value="1"/>
</dbReference>
<evidence type="ECO:0000313" key="1">
    <source>
        <dbReference type="EMBL" id="MBB4910006.1"/>
    </source>
</evidence>
<dbReference type="RefSeq" id="WP_311771346.1">
    <property type="nucleotide sequence ID" value="NZ_JACHJQ010000006.1"/>
</dbReference>
<sequence>MAGAAALTGAGMVTDVLPGGPGLRRVLGLTGPDGEIPEVPPEKVVTDRVRSAARGVDMDLVVVGAAPGRPVCLALHGRGGDARSFLDMGVPRFLTALRRDGAPPFGIVAVDGGSTYWIDDTLRMLRDELPVWLAERALPAPTAAVGISMGAFGSLRYAREADLRAVAVIGPALFQDWADAKARDVFRDEGHWLANEPLRHTGDLGNTALGVWCGTEDPFVGAAREFVRKARPDVAAIGPGAHDGGYFLRVLPDALRFVGTRLSGV</sequence>